<protein>
    <recommendedName>
        <fullName evidence="1">Bro-N domain-containing protein</fullName>
    </recommendedName>
</protein>
<accession>A0A7X3H5M6</accession>
<gene>
    <name evidence="2" type="ORF">GO594_07405</name>
</gene>
<dbReference type="InterPro" id="IPR003497">
    <property type="entry name" value="BRO_N_domain"/>
</dbReference>
<dbReference type="Proteomes" id="UP000461288">
    <property type="component" value="Unassembled WGS sequence"/>
</dbReference>
<proteinExistence type="predicted"/>
<evidence type="ECO:0000259" key="1">
    <source>
        <dbReference type="SMART" id="SM01040"/>
    </source>
</evidence>
<evidence type="ECO:0000313" key="2">
    <source>
        <dbReference type="EMBL" id="MWK55796.1"/>
    </source>
</evidence>
<reference evidence="2 3" key="1">
    <citation type="submission" date="2019-12" db="EMBL/GenBank/DDBJ databases">
        <title>Draft genome sequence of Pseudomonas otitidis recovered from a chicken carcass.</title>
        <authorList>
            <person name="Vieira T.R."/>
            <person name="Oliviera E.F.C."/>
            <person name="Silva N.M.V."/>
            <person name="Sambrano G.E."/>
            <person name="Cibulski S.P."/>
            <person name="Cardoso M.R.I."/>
        </authorList>
    </citation>
    <scope>NUCLEOTIDE SEQUENCE [LARGE SCALE GENOMIC DNA]</scope>
    <source>
        <strain evidence="2 3">25_K</strain>
    </source>
</reference>
<feature type="domain" description="Bro-N" evidence="1">
    <location>
        <begin position="16"/>
        <end position="90"/>
    </location>
</feature>
<dbReference type="AlphaFoldDB" id="A0A7X3H5M6"/>
<name>A0A7X3H5M6_9GAMM</name>
<organism evidence="2 3">
    <name type="scientific">Metapseudomonas otitidis</name>
    <dbReference type="NCBI Taxonomy" id="319939"/>
    <lineage>
        <taxon>Bacteria</taxon>
        <taxon>Pseudomonadati</taxon>
        <taxon>Pseudomonadota</taxon>
        <taxon>Gammaproteobacteria</taxon>
        <taxon>Pseudomonadales</taxon>
        <taxon>Pseudomonadaceae</taxon>
        <taxon>Metapseudomonas</taxon>
    </lineage>
</organism>
<sequence>MPPWKSPGFRGFDEHLLSEKPRFVAVDVATALQYTEASKMTRNLDGDEKGLHNVVTHGGVQEMLIINESGLYSAALDTRNSGYLEPSLKPRSRGGLFVCSENHSPCMDLQLRVP</sequence>
<dbReference type="Pfam" id="PF02498">
    <property type="entry name" value="Bro-N"/>
    <property type="match status" value="1"/>
</dbReference>
<evidence type="ECO:0000313" key="3">
    <source>
        <dbReference type="Proteomes" id="UP000461288"/>
    </source>
</evidence>
<dbReference type="EMBL" id="WTFN01000013">
    <property type="protein sequence ID" value="MWK55796.1"/>
    <property type="molecule type" value="Genomic_DNA"/>
</dbReference>
<comment type="caution">
    <text evidence="2">The sequence shown here is derived from an EMBL/GenBank/DDBJ whole genome shotgun (WGS) entry which is preliminary data.</text>
</comment>
<dbReference type="SMART" id="SM01040">
    <property type="entry name" value="Bro-N"/>
    <property type="match status" value="1"/>
</dbReference>